<dbReference type="EMBL" id="GBHO01008045">
    <property type="protein sequence ID" value="JAG35559.1"/>
    <property type="molecule type" value="Transcribed_RNA"/>
</dbReference>
<accession>A0A0A9YTR3</accession>
<sequence length="293" mass="33921">MDKLYHPTNISRFTDNLIRAVENKDELNTESLLLVLKVLVNGPPGERCQSFYNQTLPPDRCVAAVLKTKRTQDALRVDQEKCERLINLLLGLPYLTDHLCRALSILIRCLDPSSSLKTDVATKILTHEDFYKFDLTAVRHCLEQSTSELEITAIKLCTQEASEEVFFKLFDHWVRWCSQSPEVFQIVSGIFNELVRRLKCKRRVLSVVAMFIKELRTTCDINGIDMVSLYPYDVQNLIFLLQIEPESLKLGGDRDFRTVLAQIRKEFGRVRHLNPHLALLLSTHFPLWNEFLD</sequence>
<gene>
    <name evidence="1" type="ORF">CM83_39174</name>
    <name evidence="2" type="ORF">g.37096</name>
</gene>
<proteinExistence type="predicted"/>
<reference evidence="1" key="1">
    <citation type="journal article" date="2014" name="PLoS ONE">
        <title>Transcriptome-Based Identification of ABC Transporters in the Western Tarnished Plant Bug Lygus hesperus.</title>
        <authorList>
            <person name="Hull J.J."/>
            <person name="Chaney K."/>
            <person name="Geib S.M."/>
            <person name="Fabrick J.A."/>
            <person name="Brent C.S."/>
            <person name="Walsh D."/>
            <person name="Lavine L.C."/>
        </authorList>
    </citation>
    <scope>NUCLEOTIDE SEQUENCE</scope>
</reference>
<evidence type="ECO:0000313" key="2">
    <source>
        <dbReference type="EMBL" id="JAQ14937.1"/>
    </source>
</evidence>
<dbReference type="EMBL" id="GDHC01003692">
    <property type="protein sequence ID" value="JAQ14937.1"/>
    <property type="molecule type" value="Transcribed_RNA"/>
</dbReference>
<protein>
    <submittedName>
        <fullName evidence="1">Uncharacterized protein</fullName>
    </submittedName>
</protein>
<reference evidence="2" key="3">
    <citation type="journal article" date="2016" name="Gigascience">
        <title>De novo construction of an expanded transcriptome assembly for the western tarnished plant bug, Lygus hesperus.</title>
        <authorList>
            <person name="Tassone E.E."/>
            <person name="Geib S.M."/>
            <person name="Hall B."/>
            <person name="Fabrick J.A."/>
            <person name="Brent C.S."/>
            <person name="Hull J.J."/>
        </authorList>
    </citation>
    <scope>NUCLEOTIDE SEQUENCE</scope>
</reference>
<evidence type="ECO:0000313" key="1">
    <source>
        <dbReference type="EMBL" id="JAG35559.1"/>
    </source>
</evidence>
<organism evidence="1">
    <name type="scientific">Lygus hesperus</name>
    <name type="common">Western plant bug</name>
    <dbReference type="NCBI Taxonomy" id="30085"/>
    <lineage>
        <taxon>Eukaryota</taxon>
        <taxon>Metazoa</taxon>
        <taxon>Ecdysozoa</taxon>
        <taxon>Arthropoda</taxon>
        <taxon>Hexapoda</taxon>
        <taxon>Insecta</taxon>
        <taxon>Pterygota</taxon>
        <taxon>Neoptera</taxon>
        <taxon>Paraneoptera</taxon>
        <taxon>Hemiptera</taxon>
        <taxon>Heteroptera</taxon>
        <taxon>Panheteroptera</taxon>
        <taxon>Cimicomorpha</taxon>
        <taxon>Miridae</taxon>
        <taxon>Mirini</taxon>
        <taxon>Lygus</taxon>
    </lineage>
</organism>
<dbReference type="AlphaFoldDB" id="A0A0A9YTR3"/>
<reference evidence="1" key="2">
    <citation type="submission" date="2014-07" db="EMBL/GenBank/DDBJ databases">
        <authorList>
            <person name="Hull J."/>
        </authorList>
    </citation>
    <scope>NUCLEOTIDE SEQUENCE</scope>
</reference>
<name>A0A0A9YTR3_LYGHE</name>